<reference evidence="4 5" key="1">
    <citation type="journal article" date="2019" name="Nat. Med.">
        <title>A library of human gut bacterial isolates paired with longitudinal multiomics data enables mechanistic microbiome research.</title>
        <authorList>
            <person name="Poyet M."/>
            <person name="Groussin M."/>
            <person name="Gibbons S.M."/>
            <person name="Avila-Pacheco J."/>
            <person name="Jiang X."/>
            <person name="Kearney S.M."/>
            <person name="Perrotta A.R."/>
            <person name="Berdy B."/>
            <person name="Zhao S."/>
            <person name="Lieberman T.D."/>
            <person name="Swanson P.K."/>
            <person name="Smith M."/>
            <person name="Roesemann S."/>
            <person name="Alexander J.E."/>
            <person name="Rich S.A."/>
            <person name="Livny J."/>
            <person name="Vlamakis H."/>
            <person name="Clish C."/>
            <person name="Bullock K."/>
            <person name="Deik A."/>
            <person name="Scott J."/>
            <person name="Pierce K.A."/>
            <person name="Xavier R.J."/>
            <person name="Alm E.J."/>
        </authorList>
    </citation>
    <scope>NUCLEOTIDE SEQUENCE [LARGE SCALE GENOMIC DNA]</scope>
    <source>
        <strain evidence="4 5">BIOML-A41</strain>
    </source>
</reference>
<dbReference type="PANTHER" id="PTHR43118">
    <property type="entry name" value="RHAMNOGALACTURONAN LYASE (EUROFUNG)"/>
    <property type="match status" value="1"/>
</dbReference>
<dbReference type="PANTHER" id="PTHR43118:SF1">
    <property type="entry name" value="RHAMNOGALACTURONAN LYASE (EUROFUNG)"/>
    <property type="match status" value="1"/>
</dbReference>
<feature type="signal peptide" evidence="1">
    <location>
        <begin position="1"/>
        <end position="20"/>
    </location>
</feature>
<name>A0A5M5M216_BACOV</name>
<evidence type="ECO:0000259" key="3">
    <source>
        <dbReference type="Pfam" id="PF21348"/>
    </source>
</evidence>
<dbReference type="SUPFAM" id="SSF69318">
    <property type="entry name" value="Integrin alpha N-terminal domain"/>
    <property type="match status" value="1"/>
</dbReference>
<keyword evidence="1" id="KW-0732">Signal</keyword>
<dbReference type="EMBL" id="VWGP01000011">
    <property type="protein sequence ID" value="KAA4534238.1"/>
    <property type="molecule type" value="Genomic_DNA"/>
</dbReference>
<comment type="caution">
    <text evidence="4">The sequence shown here is derived from an EMBL/GenBank/DDBJ whole genome shotgun (WGS) entry which is preliminary data.</text>
</comment>
<dbReference type="InterPro" id="IPR049366">
    <property type="entry name" value="RGL11_C"/>
</dbReference>
<proteinExistence type="predicted"/>
<dbReference type="PROSITE" id="PS51257">
    <property type="entry name" value="PROKAR_LIPOPROTEIN"/>
    <property type="match status" value="1"/>
</dbReference>
<dbReference type="AlphaFoldDB" id="A0A5M5M216"/>
<protein>
    <recommendedName>
        <fullName evidence="6">Rhamnogalacturonan I lyase beta-sheet domain-containing protein</fullName>
    </recommendedName>
</protein>
<feature type="chain" id="PRO_5030133260" description="Rhamnogalacturonan I lyase beta-sheet domain-containing protein" evidence="1">
    <location>
        <begin position="21"/>
        <end position="713"/>
    </location>
</feature>
<sequence length="713" mass="79319">MKKHYIILGLFCLLAIVACSDNDPVVEVNNGNQTEEELPPLPTEVITGSRAMWVSYDPISASDPNNASGIASALISWRLLKTDPSNVAFDIYKSVDGETEVKLNEEPISNTTSWVDADIDVSKTNVYRVTLANQAETLCDYTFTSEMAEKFYHEIRLNMNVPDASITYSPDDIQLGDLDGDGELEIVVKREPYDGANMGVWFNGTTLLEAYKMDGTFLWRIDLGINIRSGSHYTSYILYDFDGDGLCEIAFRTSEGTKFADGKIITDANGKVNDYRNRQTDGKGWYSGAAIARDLNDPSTATTCGLIMEGPEYISICRGYDGREITRIDNIPRGGEGSKVSRAKYWSEYWGDDFGNRMDRFFIGVAYLDGIPDETTGARVANPSLIISRGIYKNWQVWALDLKGNELVPRWKFDTADHSSKWLAMCSHCFRVADLDGDGRDEILYGSAAIDDNGSELWCSGNGHGDILHVGKFIKDRSGLQIVASFEESKDYEGQGNGYACQVIDARDGSMITGHGRNLPVDASDVGRCIVADVDPDSPDFEYWSSTQEGMFSCNGTGLVSTTYPTGIANGVMYNVAIYWSGQSTREMYDRTCIVSYKDNPDVNKTNKKRLLSFKDAYGTNDGNHGTKYNPCYYGDFLGDYREEVILGSNDNKSIYIFSTNHPTTHRLPHLMTDHNYDMSQAMQNMGYNQGTNLGYYVGAETLKTSETEEPKE</sequence>
<organism evidence="4 5">
    <name type="scientific">Bacteroides ovatus</name>
    <dbReference type="NCBI Taxonomy" id="28116"/>
    <lineage>
        <taxon>Bacteria</taxon>
        <taxon>Pseudomonadati</taxon>
        <taxon>Bacteroidota</taxon>
        <taxon>Bacteroidia</taxon>
        <taxon>Bacteroidales</taxon>
        <taxon>Bacteroidaceae</taxon>
        <taxon>Bacteroides</taxon>
    </lineage>
</organism>
<dbReference type="Gene3D" id="2.60.40.10">
    <property type="entry name" value="Immunoglobulins"/>
    <property type="match status" value="1"/>
</dbReference>
<dbReference type="Proteomes" id="UP000478493">
    <property type="component" value="Unassembled WGS sequence"/>
</dbReference>
<dbReference type="InterPro" id="IPR034641">
    <property type="entry name" value="RGL11"/>
</dbReference>
<dbReference type="Pfam" id="PF18370">
    <property type="entry name" value="RGI_lyase"/>
    <property type="match status" value="1"/>
</dbReference>
<evidence type="ECO:0000313" key="5">
    <source>
        <dbReference type="Proteomes" id="UP000478493"/>
    </source>
</evidence>
<evidence type="ECO:0000259" key="2">
    <source>
        <dbReference type="Pfam" id="PF18370"/>
    </source>
</evidence>
<dbReference type="Pfam" id="PF21348">
    <property type="entry name" value="RGL11_C"/>
    <property type="match status" value="1"/>
</dbReference>
<evidence type="ECO:0008006" key="6">
    <source>
        <dbReference type="Google" id="ProtNLM"/>
    </source>
</evidence>
<dbReference type="RefSeq" id="WP_004304445.1">
    <property type="nucleotide sequence ID" value="NZ_CABKQC010000004.1"/>
</dbReference>
<dbReference type="InterPro" id="IPR041624">
    <property type="entry name" value="RGI_lyase"/>
</dbReference>
<evidence type="ECO:0000313" key="4">
    <source>
        <dbReference type="EMBL" id="KAA4534238.1"/>
    </source>
</evidence>
<evidence type="ECO:0000256" key="1">
    <source>
        <dbReference type="SAM" id="SignalP"/>
    </source>
</evidence>
<dbReference type="InterPro" id="IPR013783">
    <property type="entry name" value="Ig-like_fold"/>
</dbReference>
<gene>
    <name evidence="4" type="ORF">F3B85_15490</name>
</gene>
<feature type="domain" description="Rhamnogalacturonan lyase family 11 C-terminal" evidence="3">
    <location>
        <begin position="164"/>
        <end position="702"/>
    </location>
</feature>
<dbReference type="InterPro" id="IPR028994">
    <property type="entry name" value="Integrin_alpha_N"/>
</dbReference>
<accession>A0A5M5M216</accession>
<feature type="domain" description="Rhamnogalacturonan I lyase beta-sheet" evidence="2">
    <location>
        <begin position="73"/>
        <end position="130"/>
    </location>
</feature>